<evidence type="ECO:0000313" key="1">
    <source>
        <dbReference type="EMBL" id="KAK8893631.1"/>
    </source>
</evidence>
<protein>
    <submittedName>
        <fullName evidence="1">Uncharacterized protein</fullName>
    </submittedName>
</protein>
<dbReference type="EMBL" id="JAPFFF010000003">
    <property type="protein sequence ID" value="KAK8893631.1"/>
    <property type="molecule type" value="Genomic_DNA"/>
</dbReference>
<comment type="caution">
    <text evidence="1">The sequence shown here is derived from an EMBL/GenBank/DDBJ whole genome shotgun (WGS) entry which is preliminary data.</text>
</comment>
<sequence length="376" mass="43672">MEIKNIISNYFNPFSIENKKALEVLFPLERGNVDIEVVSKKDIQASIRSYFHFDVGEIVSFTSSDFPSNIKFYSYTGQIIPNFSFGTTIYNDDRRPFKIKSAYHGEKGDYLFSQGVNVTFKVLPSSNEVIDRSFIGIKTRTDIYNNLNTKFLTFEFKSDKQKLKFEGLTKNYFKRKQLIQTGFSYSFRNYKFRNNRLYLFSTTNFGKTQASTIYFLRNSSLNFVFQRNIDDYILRIYDYCINTFNNANKTKKIKNENAKETKNKNKKRKNLFSNYDLSVKNINSSLLLGINNLGQSSFGPKFTGKISTKFDFDQDSSLHLIYGIHGELGAKITMMYKDFINFQFTWTSAKGNTGRENKYGAVITFDLCGKKISPLF</sequence>
<reference evidence="1 2" key="1">
    <citation type="submission" date="2024-04" db="EMBL/GenBank/DDBJ databases">
        <title>Tritrichomonas musculus Genome.</title>
        <authorList>
            <person name="Alves-Ferreira E."/>
            <person name="Grigg M."/>
            <person name="Lorenzi H."/>
            <person name="Galac M."/>
        </authorList>
    </citation>
    <scope>NUCLEOTIDE SEQUENCE [LARGE SCALE GENOMIC DNA]</scope>
    <source>
        <strain evidence="1 2">EAF2021</strain>
    </source>
</reference>
<dbReference type="Proteomes" id="UP001470230">
    <property type="component" value="Unassembled WGS sequence"/>
</dbReference>
<accession>A0ABR2KS91</accession>
<organism evidence="1 2">
    <name type="scientific">Tritrichomonas musculus</name>
    <dbReference type="NCBI Taxonomy" id="1915356"/>
    <lineage>
        <taxon>Eukaryota</taxon>
        <taxon>Metamonada</taxon>
        <taxon>Parabasalia</taxon>
        <taxon>Tritrichomonadida</taxon>
        <taxon>Tritrichomonadidae</taxon>
        <taxon>Tritrichomonas</taxon>
    </lineage>
</organism>
<proteinExistence type="predicted"/>
<gene>
    <name evidence="1" type="ORF">M9Y10_022056</name>
</gene>
<keyword evidence="2" id="KW-1185">Reference proteome</keyword>
<name>A0ABR2KS91_9EUKA</name>
<evidence type="ECO:0000313" key="2">
    <source>
        <dbReference type="Proteomes" id="UP001470230"/>
    </source>
</evidence>